<comment type="caution">
    <text evidence="2">The sequence shown here is derived from an EMBL/GenBank/DDBJ whole genome shotgun (WGS) entry which is preliminary data.</text>
</comment>
<proteinExistence type="predicted"/>
<dbReference type="AlphaFoldDB" id="A0A124C5C5"/>
<dbReference type="Pfam" id="PF05331">
    <property type="entry name" value="DUF742"/>
    <property type="match status" value="1"/>
</dbReference>
<organism evidence="2 3">
    <name type="scientific">Streptomyces scabiei</name>
    <dbReference type="NCBI Taxonomy" id="1930"/>
    <lineage>
        <taxon>Bacteria</taxon>
        <taxon>Bacillati</taxon>
        <taxon>Actinomycetota</taxon>
        <taxon>Actinomycetes</taxon>
        <taxon>Kitasatosporales</taxon>
        <taxon>Streptomycetaceae</taxon>
        <taxon>Streptomyces</taxon>
    </lineage>
</organism>
<dbReference type="Proteomes" id="UP000067448">
    <property type="component" value="Unassembled WGS sequence"/>
</dbReference>
<evidence type="ECO:0000313" key="3">
    <source>
        <dbReference type="Proteomes" id="UP000067448"/>
    </source>
</evidence>
<protein>
    <recommendedName>
        <fullName evidence="4">Multi-component regulatory system-8</fullName>
    </recommendedName>
</protein>
<reference evidence="2 3" key="2">
    <citation type="journal article" date="2016" name="Genome Announc.">
        <title>Draft Genome Sequences of Streptomyces scabiei S58, Streptomyces turgidiscabies T45, and Streptomyces acidiscabies a10, the Pathogens of Potato Common Scab, Isolated in Japan.</title>
        <authorList>
            <person name="Tomihama T."/>
            <person name="Nishi Y."/>
            <person name="Sakai M."/>
            <person name="Ikenaga M."/>
            <person name="Okubo T."/>
            <person name="Ikeda S."/>
        </authorList>
    </citation>
    <scope>NUCLEOTIDE SEQUENCE [LARGE SCALE GENOMIC DNA]</scope>
    <source>
        <strain evidence="2 3">S58</strain>
    </source>
</reference>
<sequence>MTGGQSQGPAHGPGHRRNRTRAHEPGKPKRPGPPKGARKQSVKLPVRGGDRKPARVRPYSLTGGRTRFGHVLLVETFVAVLEAPAGGPAPLPGGGAGSPQAKVMPEMRAIVELCRRMRTVAEISALLKMPLGVVRVLLSDLADQGKIRVYGTGHGPGQPDRALLERVLSGLRRL</sequence>
<feature type="region of interest" description="Disordered" evidence="1">
    <location>
        <begin position="1"/>
        <end position="61"/>
    </location>
</feature>
<evidence type="ECO:0000256" key="1">
    <source>
        <dbReference type="SAM" id="MobiDB-lite"/>
    </source>
</evidence>
<evidence type="ECO:0000313" key="2">
    <source>
        <dbReference type="EMBL" id="GAQ67161.1"/>
    </source>
</evidence>
<accession>A0A124C5C5</accession>
<feature type="compositionally biased region" description="Basic residues" evidence="1">
    <location>
        <begin position="28"/>
        <end position="41"/>
    </location>
</feature>
<gene>
    <name evidence="2" type="ORF">SsS58_07607</name>
</gene>
<name>A0A124C5C5_STRSC</name>
<dbReference type="EMBL" id="BCMM01000051">
    <property type="protein sequence ID" value="GAQ67161.1"/>
    <property type="molecule type" value="Genomic_DNA"/>
</dbReference>
<dbReference type="PANTHER" id="PTHR36221:SF1">
    <property type="entry name" value="DUF742 DOMAIN-CONTAINING PROTEIN"/>
    <property type="match status" value="1"/>
</dbReference>
<evidence type="ECO:0008006" key="4">
    <source>
        <dbReference type="Google" id="ProtNLM"/>
    </source>
</evidence>
<reference evidence="3" key="3">
    <citation type="submission" date="2016-02" db="EMBL/GenBank/DDBJ databases">
        <title>Draft genome of pathogenic Streptomyces sp. in Japan.</title>
        <authorList>
            <person name="Tomihama T."/>
            <person name="Ikenaga M."/>
            <person name="Sakai M."/>
            <person name="Okubo T."/>
            <person name="Ikeda S."/>
        </authorList>
    </citation>
    <scope>NUCLEOTIDE SEQUENCE [LARGE SCALE GENOMIC DNA]</scope>
    <source>
        <strain evidence="3">S58</strain>
    </source>
</reference>
<dbReference type="OrthoDB" id="3296462at2"/>
<dbReference type="PANTHER" id="PTHR36221">
    <property type="entry name" value="DUF742 DOMAIN-CONTAINING PROTEIN"/>
    <property type="match status" value="1"/>
</dbReference>
<reference evidence="3" key="1">
    <citation type="submission" date="2015-11" db="EMBL/GenBank/DDBJ databases">
        <authorList>
            <consortium name="Cross-ministerial Strategic Innovation Promotion Program (SIP) consortium"/>
            <person name="Tomihama T."/>
            <person name="Ikenaga M."/>
            <person name="Sakai M."/>
            <person name="Okubo T."/>
            <person name="Ikeda S."/>
        </authorList>
    </citation>
    <scope>NUCLEOTIDE SEQUENCE [LARGE SCALE GENOMIC DNA]</scope>
    <source>
        <strain evidence="3">S58</strain>
    </source>
</reference>
<dbReference type="InterPro" id="IPR007995">
    <property type="entry name" value="DUF742"/>
</dbReference>